<name>A0ACB6S5Q0_9PLEO</name>
<comment type="caution">
    <text evidence="1">The sequence shown here is derived from an EMBL/GenBank/DDBJ whole genome shotgun (WGS) entry which is preliminary data.</text>
</comment>
<proteinExistence type="predicted"/>
<organism evidence="1 2">
    <name type="scientific">Macroventuria anomochaeta</name>
    <dbReference type="NCBI Taxonomy" id="301207"/>
    <lineage>
        <taxon>Eukaryota</taxon>
        <taxon>Fungi</taxon>
        <taxon>Dikarya</taxon>
        <taxon>Ascomycota</taxon>
        <taxon>Pezizomycotina</taxon>
        <taxon>Dothideomycetes</taxon>
        <taxon>Pleosporomycetidae</taxon>
        <taxon>Pleosporales</taxon>
        <taxon>Pleosporineae</taxon>
        <taxon>Didymellaceae</taxon>
        <taxon>Macroventuria</taxon>
    </lineage>
</organism>
<keyword evidence="2" id="KW-1185">Reference proteome</keyword>
<sequence length="328" mass="37389">MATEGLLMEPVISNSQRSVRQMFASSSPLPRNVANGIGNFNAQGFRMTAVSWFISNKSRPPRVRDAGIHGNDRFCQPRGSQGIVGEPQQHVELAGTHAGKVMFGMDRESYNNEPSMAAIEAALMGAWRQEGPLGTLFAIVNYIKTPQQYNLFKDYQCKANTGLPKLQQDIKMPVKPVVTRWNSYTGTFQRAVELRVEHSIRQILCKVFFRDLVIFQSNRRNSREHAANSLPRRGATKIYPQGLGTAYRWESRRKTREELERRGSIKLSEENVAPLKLAFSRMERPERPTEAARQTRNFQSRLYLPEFLKQGSQSTARCRAMYKTDEVN</sequence>
<dbReference type="EMBL" id="MU006712">
    <property type="protein sequence ID" value="KAF2628842.1"/>
    <property type="molecule type" value="Genomic_DNA"/>
</dbReference>
<protein>
    <submittedName>
        <fullName evidence="1">Uncharacterized protein</fullName>
    </submittedName>
</protein>
<accession>A0ACB6S5Q0</accession>
<gene>
    <name evidence="1" type="ORF">BU25DRAFT_420776</name>
</gene>
<evidence type="ECO:0000313" key="2">
    <source>
        <dbReference type="Proteomes" id="UP000799754"/>
    </source>
</evidence>
<dbReference type="Proteomes" id="UP000799754">
    <property type="component" value="Unassembled WGS sequence"/>
</dbReference>
<evidence type="ECO:0000313" key="1">
    <source>
        <dbReference type="EMBL" id="KAF2628842.1"/>
    </source>
</evidence>
<reference evidence="1" key="1">
    <citation type="journal article" date="2020" name="Stud. Mycol.">
        <title>101 Dothideomycetes genomes: a test case for predicting lifestyles and emergence of pathogens.</title>
        <authorList>
            <person name="Haridas S."/>
            <person name="Albert R."/>
            <person name="Binder M."/>
            <person name="Bloem J."/>
            <person name="Labutti K."/>
            <person name="Salamov A."/>
            <person name="Andreopoulos B."/>
            <person name="Baker S."/>
            <person name="Barry K."/>
            <person name="Bills G."/>
            <person name="Bluhm B."/>
            <person name="Cannon C."/>
            <person name="Castanera R."/>
            <person name="Culley D."/>
            <person name="Daum C."/>
            <person name="Ezra D."/>
            <person name="Gonzalez J."/>
            <person name="Henrissat B."/>
            <person name="Kuo A."/>
            <person name="Liang C."/>
            <person name="Lipzen A."/>
            <person name="Lutzoni F."/>
            <person name="Magnuson J."/>
            <person name="Mondo S."/>
            <person name="Nolan M."/>
            <person name="Ohm R."/>
            <person name="Pangilinan J."/>
            <person name="Park H.-J."/>
            <person name="Ramirez L."/>
            <person name="Alfaro M."/>
            <person name="Sun H."/>
            <person name="Tritt A."/>
            <person name="Yoshinaga Y."/>
            <person name="Zwiers L.-H."/>
            <person name="Turgeon B."/>
            <person name="Goodwin S."/>
            <person name="Spatafora J."/>
            <person name="Crous P."/>
            <person name="Grigoriev I."/>
        </authorList>
    </citation>
    <scope>NUCLEOTIDE SEQUENCE</scope>
    <source>
        <strain evidence="1">CBS 525.71</strain>
    </source>
</reference>